<protein>
    <submittedName>
        <fullName evidence="1">Uncharacterized protein</fullName>
    </submittedName>
</protein>
<keyword evidence="2" id="KW-1185">Reference proteome</keyword>
<gene>
    <name evidence="1" type="ORF">EDC24_1618</name>
</gene>
<dbReference type="RefSeq" id="WP_170158510.1">
    <property type="nucleotide sequence ID" value="NZ_RKRF01000008.1"/>
</dbReference>
<sequence>MNEVPKHMEPIEIYIGKAGNFRRRTHDYLNIINSGQTPNNVNCYVADLLKTYPPECFYITWLENVAYEEIEYYSIKGNNKQIDTTFLVNTEGRYGGKKAAELNYKLLRVML</sequence>
<dbReference type="AlphaFoldDB" id="A0A3N5BBV0"/>
<dbReference type="InterPro" id="IPR035901">
    <property type="entry name" value="GIY-YIG_endonuc_sf"/>
</dbReference>
<organism evidence="1 2">
    <name type="scientific">Aquisalibacillus elongatus</name>
    <dbReference type="NCBI Taxonomy" id="485577"/>
    <lineage>
        <taxon>Bacteria</taxon>
        <taxon>Bacillati</taxon>
        <taxon>Bacillota</taxon>
        <taxon>Bacilli</taxon>
        <taxon>Bacillales</taxon>
        <taxon>Bacillaceae</taxon>
        <taxon>Aquisalibacillus</taxon>
    </lineage>
</organism>
<comment type="caution">
    <text evidence="1">The sequence shown here is derived from an EMBL/GenBank/DDBJ whole genome shotgun (WGS) entry which is preliminary data.</text>
</comment>
<proteinExistence type="predicted"/>
<evidence type="ECO:0000313" key="1">
    <source>
        <dbReference type="EMBL" id="RPF54419.1"/>
    </source>
</evidence>
<dbReference type="Proteomes" id="UP000276443">
    <property type="component" value="Unassembled WGS sequence"/>
</dbReference>
<evidence type="ECO:0000313" key="2">
    <source>
        <dbReference type="Proteomes" id="UP000276443"/>
    </source>
</evidence>
<name>A0A3N5BBV0_9BACI</name>
<dbReference type="SUPFAM" id="SSF82771">
    <property type="entry name" value="GIY-YIG endonuclease"/>
    <property type="match status" value="1"/>
</dbReference>
<dbReference type="EMBL" id="RKRF01000008">
    <property type="protein sequence ID" value="RPF54419.1"/>
    <property type="molecule type" value="Genomic_DNA"/>
</dbReference>
<reference evidence="1 2" key="1">
    <citation type="submission" date="2018-11" db="EMBL/GenBank/DDBJ databases">
        <title>Genomic Encyclopedia of Type Strains, Phase IV (KMG-IV): sequencing the most valuable type-strain genomes for metagenomic binning, comparative biology and taxonomic classification.</title>
        <authorList>
            <person name="Goeker M."/>
        </authorList>
    </citation>
    <scope>NUCLEOTIDE SEQUENCE [LARGE SCALE GENOMIC DNA]</scope>
    <source>
        <strain evidence="1 2">DSM 18090</strain>
    </source>
</reference>
<accession>A0A3N5BBV0</accession>